<accession>A0AC58TZG1</accession>
<evidence type="ECO:0000313" key="2">
    <source>
        <dbReference type="RefSeq" id="XP_075102608.1"/>
    </source>
</evidence>
<keyword evidence="1" id="KW-1185">Reference proteome</keyword>
<organism evidence="1 2">
    <name type="scientific">Nicotiana tabacum</name>
    <name type="common">Common tobacco</name>
    <dbReference type="NCBI Taxonomy" id="4097"/>
    <lineage>
        <taxon>Eukaryota</taxon>
        <taxon>Viridiplantae</taxon>
        <taxon>Streptophyta</taxon>
        <taxon>Embryophyta</taxon>
        <taxon>Tracheophyta</taxon>
        <taxon>Spermatophyta</taxon>
        <taxon>Magnoliopsida</taxon>
        <taxon>eudicotyledons</taxon>
        <taxon>Gunneridae</taxon>
        <taxon>Pentapetalae</taxon>
        <taxon>asterids</taxon>
        <taxon>lamiids</taxon>
        <taxon>Solanales</taxon>
        <taxon>Solanaceae</taxon>
        <taxon>Nicotianoideae</taxon>
        <taxon>Nicotianeae</taxon>
        <taxon>Nicotiana</taxon>
    </lineage>
</organism>
<name>A0AC58TZG1_TOBAC</name>
<proteinExistence type="predicted"/>
<dbReference type="Proteomes" id="UP000790787">
    <property type="component" value="Chromosome 1"/>
</dbReference>
<sequence length="101" mass="11717">MMTSFCYQIGTDIQCSWLVVKALEVCNEEQKKLLYENYGKDDPECIAKIKALYNDLKLEEVFLEYEKKSYEKLTSSIAAHPSKAVQAVLHSFLGKIYKRQK</sequence>
<dbReference type="RefSeq" id="XP_075102608.1">
    <property type="nucleotide sequence ID" value="XM_075246507.1"/>
</dbReference>
<evidence type="ECO:0000313" key="1">
    <source>
        <dbReference type="Proteomes" id="UP000790787"/>
    </source>
</evidence>
<reference evidence="1" key="1">
    <citation type="journal article" date="2014" name="Nat. Commun.">
        <title>The tobacco genome sequence and its comparison with those of tomato and potato.</title>
        <authorList>
            <person name="Sierro N."/>
            <person name="Battey J.N."/>
            <person name="Ouadi S."/>
            <person name="Bakaher N."/>
            <person name="Bovet L."/>
            <person name="Willig A."/>
            <person name="Goepfert S."/>
            <person name="Peitsch M.C."/>
            <person name="Ivanov N.V."/>
        </authorList>
    </citation>
    <scope>NUCLEOTIDE SEQUENCE [LARGE SCALE GENOMIC DNA]</scope>
</reference>
<reference evidence="2" key="2">
    <citation type="submission" date="2025-08" db="UniProtKB">
        <authorList>
            <consortium name="RefSeq"/>
        </authorList>
    </citation>
    <scope>IDENTIFICATION</scope>
    <source>
        <tissue evidence="2">Leaf</tissue>
    </source>
</reference>
<gene>
    <name evidence="2" type="primary">LOC142161714</name>
</gene>
<protein>
    <submittedName>
        <fullName evidence="2">Farnesyl pyrophosphate synthase-like</fullName>
    </submittedName>
</protein>